<evidence type="ECO:0000313" key="11">
    <source>
        <dbReference type="Proteomes" id="UP000078546"/>
    </source>
</evidence>
<dbReference type="EC" id="6.3.4.4" evidence="9"/>
<dbReference type="PANTHER" id="PTHR11846:SF0">
    <property type="entry name" value="ADENYLOSUCCINATE SYNTHETASE"/>
    <property type="match status" value="1"/>
</dbReference>
<dbReference type="Gene3D" id="3.90.170.10">
    <property type="entry name" value="Adenylosuccinate Synthetase, subunit A, domain 3"/>
    <property type="match status" value="1"/>
</dbReference>
<keyword evidence="5 9" id="KW-0658">Purine biosynthesis</keyword>
<keyword evidence="6 9" id="KW-0460">Magnesium</keyword>
<dbReference type="Proteomes" id="UP000078546">
    <property type="component" value="Unassembled WGS sequence"/>
</dbReference>
<evidence type="ECO:0000256" key="8">
    <source>
        <dbReference type="ARBA" id="ARBA00025008"/>
    </source>
</evidence>
<comment type="function">
    <text evidence="8">Plays an important role in the salvage pathway for purine nucleotide biosynthesis. Catalyzes the first committed step in the biosynthesis of AMP from IMP.</text>
</comment>
<evidence type="ECO:0000256" key="2">
    <source>
        <dbReference type="ARBA" id="ARBA00022598"/>
    </source>
</evidence>
<gene>
    <name evidence="10" type="ORF">POVCU1_026940</name>
</gene>
<dbReference type="InterPro" id="IPR042109">
    <property type="entry name" value="Adenylosuccinate_synth_dom1"/>
</dbReference>
<evidence type="ECO:0000256" key="4">
    <source>
        <dbReference type="ARBA" id="ARBA00022741"/>
    </source>
</evidence>
<dbReference type="GO" id="GO:0005737">
    <property type="term" value="C:cytoplasm"/>
    <property type="evidence" value="ECO:0007669"/>
    <property type="project" value="UniProtKB-SubCell"/>
</dbReference>
<dbReference type="SMART" id="SM00788">
    <property type="entry name" value="Adenylsucc_synt"/>
    <property type="match status" value="1"/>
</dbReference>
<dbReference type="Gene3D" id="3.40.440.10">
    <property type="entry name" value="Adenylosuccinate Synthetase, subunit A, domain 1"/>
    <property type="match status" value="1"/>
</dbReference>
<dbReference type="InterPro" id="IPR042111">
    <property type="entry name" value="Adenylosuccinate_synth_dom3"/>
</dbReference>
<dbReference type="FunFam" id="3.90.170.10:FF:000001">
    <property type="entry name" value="Adenylosuccinate synthetase"/>
    <property type="match status" value="1"/>
</dbReference>
<dbReference type="GO" id="GO:0000287">
    <property type="term" value="F:magnesium ion binding"/>
    <property type="evidence" value="ECO:0007669"/>
    <property type="project" value="UniProtKB-UniRule"/>
</dbReference>
<comment type="subunit">
    <text evidence="1 9">Homodimer.</text>
</comment>
<feature type="binding site" evidence="9">
    <location>
        <position position="73"/>
    </location>
    <ligand>
        <name>GTP</name>
        <dbReference type="ChEBI" id="CHEBI:37565"/>
    </ligand>
</feature>
<proteinExistence type="inferred from homology"/>
<evidence type="ECO:0000256" key="6">
    <source>
        <dbReference type="ARBA" id="ARBA00022842"/>
    </source>
</evidence>
<dbReference type="GO" id="GO:0004019">
    <property type="term" value="F:adenylosuccinate synthase activity"/>
    <property type="evidence" value="ECO:0007669"/>
    <property type="project" value="UniProtKB-UniRule"/>
</dbReference>
<dbReference type="GO" id="GO:0005525">
    <property type="term" value="F:GTP binding"/>
    <property type="evidence" value="ECO:0007669"/>
    <property type="project" value="UniProtKB-UniRule"/>
</dbReference>
<feature type="binding site" evidence="9">
    <location>
        <begin position="73"/>
        <end position="79"/>
    </location>
    <ligand>
        <name>substrate</name>
    </ligand>
</feature>
<keyword evidence="2 9" id="KW-0436">Ligase</keyword>
<evidence type="ECO:0000313" key="10">
    <source>
        <dbReference type="EMBL" id="SBS93894.1"/>
    </source>
</evidence>
<dbReference type="HAMAP" id="MF_00011">
    <property type="entry name" value="Adenylosucc_synth"/>
    <property type="match status" value="1"/>
</dbReference>
<dbReference type="GO" id="GO:0044208">
    <property type="term" value="P:'de novo' AMP biosynthetic process"/>
    <property type="evidence" value="ECO:0007669"/>
    <property type="project" value="UniProtKB-UniRule"/>
</dbReference>
<comment type="similarity">
    <text evidence="9">Belongs to the adenylosuccinate synthetase family.</text>
</comment>
<comment type="function">
    <text evidence="9">Plays an important role in the salvage pathway for purine nucleotide biosynthesis. Catalyzes the first commited step in the biosynthesis of AMP from IMP.</text>
</comment>
<feature type="binding site" evidence="9">
    <location>
        <begin position="191"/>
        <end position="193"/>
    </location>
    <ligand>
        <name>GTP</name>
        <dbReference type="ChEBI" id="CHEBI:37565"/>
    </ligand>
</feature>
<evidence type="ECO:0000256" key="7">
    <source>
        <dbReference type="ARBA" id="ARBA00023134"/>
    </source>
</evidence>
<comment type="pathway">
    <text evidence="9">Purine metabolism; AMP biosynthesis via de novo pathway; AMP from IMP: step 1/2.</text>
</comment>
<keyword evidence="7 9" id="KW-0342">GTP-binding</keyword>
<organism evidence="10 11">
    <name type="scientific">Plasmodium ovale curtisi</name>
    <dbReference type="NCBI Taxonomy" id="864141"/>
    <lineage>
        <taxon>Eukaryota</taxon>
        <taxon>Sar</taxon>
        <taxon>Alveolata</taxon>
        <taxon>Apicomplexa</taxon>
        <taxon>Aconoidasida</taxon>
        <taxon>Haemosporida</taxon>
        <taxon>Plasmodiidae</taxon>
        <taxon>Plasmodium</taxon>
        <taxon>Plasmodium (Plasmodium)</taxon>
    </lineage>
</organism>
<dbReference type="Pfam" id="PF00709">
    <property type="entry name" value="Adenylsucc_synt"/>
    <property type="match status" value="1"/>
</dbReference>
<comment type="subcellular location">
    <subcellularLocation>
        <location evidence="9">Cytoplasm</location>
    </subcellularLocation>
</comment>
<feature type="binding site" evidence="9">
    <location>
        <position position="77"/>
    </location>
    <ligand>
        <name>IMP</name>
        <dbReference type="ChEBI" id="CHEBI:58053"/>
    </ligand>
</feature>
<comment type="miscellaneous">
    <text evidence="9">Parasitic protozoa lack the de novo purine biosynthesis pathway and rely exclusively on the salvage pathway for their purine nucleotide requirements.</text>
</comment>
<comment type="catalytic activity">
    <reaction evidence="9">
        <text>IMP + L-aspartate + GTP = N(6)-(1,2-dicarboxyethyl)-AMP + GDP + phosphate + 2 H(+)</text>
        <dbReference type="Rhea" id="RHEA:15753"/>
        <dbReference type="ChEBI" id="CHEBI:15378"/>
        <dbReference type="ChEBI" id="CHEBI:29991"/>
        <dbReference type="ChEBI" id="CHEBI:37565"/>
        <dbReference type="ChEBI" id="CHEBI:43474"/>
        <dbReference type="ChEBI" id="CHEBI:57567"/>
        <dbReference type="ChEBI" id="CHEBI:58053"/>
        <dbReference type="ChEBI" id="CHEBI:58189"/>
        <dbReference type="EC" id="6.3.4.4"/>
    </reaction>
</comment>
<dbReference type="SUPFAM" id="SSF52540">
    <property type="entry name" value="P-loop containing nucleoside triphosphate hydrolases"/>
    <property type="match status" value="1"/>
</dbReference>
<keyword evidence="4 9" id="KW-0547">Nucleotide-binding</keyword>
<evidence type="ECO:0000256" key="5">
    <source>
        <dbReference type="ARBA" id="ARBA00022755"/>
    </source>
</evidence>
<feature type="binding site" evidence="9">
    <location>
        <begin position="105"/>
        <end position="107"/>
    </location>
    <ligand>
        <name>GTP</name>
        <dbReference type="ChEBI" id="CHEBI:37565"/>
    </ligand>
</feature>
<keyword evidence="9" id="KW-0963">Cytoplasm</keyword>
<dbReference type="AlphaFoldDB" id="A0A1A8WPV2"/>
<dbReference type="InterPro" id="IPR001114">
    <property type="entry name" value="Adenylosuccinate_synthetase"/>
</dbReference>
<accession>A0A1A8WPV2</accession>
<feature type="binding site" evidence="9">
    <location>
        <position position="13"/>
    </location>
    <ligand>
        <name>IMP</name>
        <dbReference type="ChEBI" id="CHEBI:58053"/>
    </ligand>
</feature>
<keyword evidence="3 9" id="KW-0479">Metal-binding</keyword>
<feature type="binding site" evidence="9">
    <location>
        <position position="79"/>
    </location>
    <ligand>
        <name>GTP</name>
        <dbReference type="ChEBI" id="CHEBI:37565"/>
    </ligand>
</feature>
<dbReference type="PANTHER" id="PTHR11846">
    <property type="entry name" value="ADENYLOSUCCINATE SYNTHETASE"/>
    <property type="match status" value="1"/>
</dbReference>
<reference evidence="11" key="1">
    <citation type="submission" date="2016-05" db="EMBL/GenBank/DDBJ databases">
        <authorList>
            <person name="Naeem Raeece"/>
        </authorList>
    </citation>
    <scope>NUCLEOTIDE SEQUENCE [LARGE SCALE GENOMIC DNA]</scope>
</reference>
<comment type="caution">
    <text evidence="9">Lacks conserved residue(s) required for the propagation of feature annotation.</text>
</comment>
<dbReference type="UniPathway" id="UPA00075">
    <property type="reaction ID" value="UER00335"/>
</dbReference>
<comment type="cofactor">
    <cofactor evidence="9">
        <name>Mg(2+)</name>
        <dbReference type="ChEBI" id="CHEBI:18420"/>
    </cofactor>
    <text evidence="9">Binds 1 Mg(2+) ion per subunit.</text>
</comment>
<dbReference type="EMBL" id="FLQV01000496">
    <property type="protein sequence ID" value="SBS93894.1"/>
    <property type="molecule type" value="Genomic_DNA"/>
</dbReference>
<dbReference type="InterPro" id="IPR027417">
    <property type="entry name" value="P-loop_NTPase"/>
</dbReference>
<evidence type="ECO:0000256" key="9">
    <source>
        <dbReference type="HAMAP-Rule" id="MF_03125"/>
    </source>
</evidence>
<evidence type="ECO:0000256" key="1">
    <source>
        <dbReference type="ARBA" id="ARBA00011738"/>
    </source>
</evidence>
<protein>
    <recommendedName>
        <fullName evidence="9">Adenylosuccinate synthetase</fullName>
        <shortName evidence="9">AMPSase</shortName>
        <shortName evidence="9">AdSS</shortName>
        <ecNumber evidence="9">6.3.4.4</ecNumber>
    </recommendedName>
    <alternativeName>
        <fullName evidence="9">IMP--aspartate ligase</fullName>
    </alternativeName>
</protein>
<evidence type="ECO:0000256" key="3">
    <source>
        <dbReference type="ARBA" id="ARBA00022723"/>
    </source>
</evidence>
<sequence>MLDIDFGTYPYVTSSTTTVGGIFSGLGIHHKNLNLVIGVVKCYLTRVGNGPFLTELLDYTGNYLREKGFEYGTTTQRPRRCGWLDIPMLLYVKSINCIDMVNLTKLDVLSGLKEILLCVHLRNKSTGDLLDQGCYPLEEDEAEKFEPVYETFEGWEEDISNCTKFEELPTNAQKYVLAIEKYINTPIVWIGVGPNRINTITKR</sequence>
<dbReference type="GO" id="GO:0046040">
    <property type="term" value="P:IMP metabolic process"/>
    <property type="evidence" value="ECO:0007669"/>
    <property type="project" value="TreeGrafter"/>
</dbReference>
<name>A0A1A8WPV2_PLAOA</name>